<dbReference type="SUPFAM" id="SSF74650">
    <property type="entry name" value="Galactose mutarotase-like"/>
    <property type="match status" value="1"/>
</dbReference>
<accession>A0ABT7XTY2</accession>
<dbReference type="Pfam" id="PF01263">
    <property type="entry name" value="Aldose_epim"/>
    <property type="match status" value="1"/>
</dbReference>
<protein>
    <recommendedName>
        <fullName evidence="4">Putative glucose-6-phosphate 1-epimerase</fullName>
        <ecNumber evidence="4">5.1.3.15</ecNumber>
    </recommendedName>
</protein>
<dbReference type="InterPro" id="IPR014718">
    <property type="entry name" value="GH-type_carb-bd"/>
</dbReference>
<keyword evidence="3 4" id="KW-0413">Isomerase</keyword>
<reference evidence="5" key="1">
    <citation type="submission" date="2023-06" db="EMBL/GenBank/DDBJ databases">
        <authorList>
            <person name="Zhang S."/>
        </authorList>
    </citation>
    <scope>NUCLEOTIDE SEQUENCE</scope>
    <source>
        <strain evidence="5">SG2303</strain>
    </source>
</reference>
<dbReference type="InterPro" id="IPR011013">
    <property type="entry name" value="Gal_mutarotase_sf_dom"/>
</dbReference>
<dbReference type="Gene3D" id="2.70.98.10">
    <property type="match status" value="1"/>
</dbReference>
<dbReference type="EMBL" id="JAUEDK010000056">
    <property type="protein sequence ID" value="MDN0077185.1"/>
    <property type="molecule type" value="Genomic_DNA"/>
</dbReference>
<dbReference type="PANTHER" id="PTHR11122:SF13">
    <property type="entry name" value="GLUCOSE-6-PHOSPHATE 1-EPIMERASE"/>
    <property type="match status" value="1"/>
</dbReference>
<evidence type="ECO:0000256" key="4">
    <source>
        <dbReference type="PIRNR" id="PIRNR016020"/>
    </source>
</evidence>
<dbReference type="RefSeq" id="WP_289831828.1">
    <property type="nucleotide sequence ID" value="NZ_JAUEDK010000056.1"/>
</dbReference>
<dbReference type="InterPro" id="IPR025532">
    <property type="entry name" value="G6P_1-epimerase"/>
</dbReference>
<evidence type="ECO:0000313" key="6">
    <source>
        <dbReference type="Proteomes" id="UP001168540"/>
    </source>
</evidence>
<sequence length="300" mass="31291">MTALALCAGLPGLTAHQHGERLTLATADFAAELSLAGGQLLGYAPTGQRPWLYLSPQARSAAGKAIRGGVPLCWPWFGAHPDDPGQPAHGVARTAPWRLDDARLDAGVLALQLSGPHHGGLAATLTLELGPAGFALTLATRNDGTAPVRFSQALHSYFAVGDCREVTLSGLEAAGYDDKVDGGRHPASGAPLRFTSETDRIYYPAPDAVLRLADPQWQRVLTLAAQGSGSSVVWNPWVDKAAALADLPDDAWPRFVCVETANAGDDARVLAPGATQRLGVRVSAGAFDPCSNAPRPTDAV</sequence>
<dbReference type="CDD" id="cd09020">
    <property type="entry name" value="D-hex-6-P-epi_like"/>
    <property type="match status" value="1"/>
</dbReference>
<evidence type="ECO:0000256" key="3">
    <source>
        <dbReference type="ARBA" id="ARBA00023235"/>
    </source>
</evidence>
<evidence type="ECO:0000313" key="5">
    <source>
        <dbReference type="EMBL" id="MDN0077185.1"/>
    </source>
</evidence>
<evidence type="ECO:0000256" key="1">
    <source>
        <dbReference type="ARBA" id="ARBA00001096"/>
    </source>
</evidence>
<dbReference type="InterPro" id="IPR008183">
    <property type="entry name" value="Aldose_1/G6P_1-epimerase"/>
</dbReference>
<proteinExistence type="inferred from homology"/>
<comment type="similarity">
    <text evidence="2 4">Belongs to the glucose-6-phosphate 1-epimerase family.</text>
</comment>
<name>A0ABT7XTY2_9NEIS</name>
<keyword evidence="6" id="KW-1185">Reference proteome</keyword>
<comment type="catalytic activity">
    <reaction evidence="1">
        <text>alpha-D-glucose 6-phosphate = beta-D-glucose 6-phosphate</text>
        <dbReference type="Rhea" id="RHEA:16249"/>
        <dbReference type="ChEBI" id="CHEBI:58225"/>
        <dbReference type="ChEBI" id="CHEBI:58247"/>
        <dbReference type="EC" id="5.1.3.15"/>
    </reaction>
</comment>
<dbReference type="PANTHER" id="PTHR11122">
    <property type="entry name" value="APOSPORY-ASSOCIATED PROTEIN C-RELATED"/>
    <property type="match status" value="1"/>
</dbReference>
<dbReference type="EC" id="5.1.3.15" evidence="4"/>
<organism evidence="5 6">
    <name type="scientific">Crenobacter oryzisoli</name>
    <dbReference type="NCBI Taxonomy" id="3056844"/>
    <lineage>
        <taxon>Bacteria</taxon>
        <taxon>Pseudomonadati</taxon>
        <taxon>Pseudomonadota</taxon>
        <taxon>Betaproteobacteria</taxon>
        <taxon>Neisseriales</taxon>
        <taxon>Neisseriaceae</taxon>
        <taxon>Crenobacter</taxon>
    </lineage>
</organism>
<gene>
    <name evidence="5" type="ORF">QU481_20290</name>
</gene>
<dbReference type="Proteomes" id="UP001168540">
    <property type="component" value="Unassembled WGS sequence"/>
</dbReference>
<comment type="caution">
    <text evidence="5">The sequence shown here is derived from an EMBL/GenBank/DDBJ whole genome shotgun (WGS) entry which is preliminary data.</text>
</comment>
<evidence type="ECO:0000256" key="2">
    <source>
        <dbReference type="ARBA" id="ARBA00005866"/>
    </source>
</evidence>
<dbReference type="PIRSF" id="PIRSF016020">
    <property type="entry name" value="PHexose_mutarotase"/>
    <property type="match status" value="1"/>
</dbReference>